<evidence type="ECO:0000256" key="3">
    <source>
        <dbReference type="ARBA" id="ARBA00022737"/>
    </source>
</evidence>
<accession>A0A9Q0AX14</accession>
<reference evidence="10" key="1">
    <citation type="submission" date="2019-01" db="EMBL/GenBank/DDBJ databases">
        <title>Colletotrichum abscissum LGMF1257.</title>
        <authorList>
            <person name="Baroncelli R."/>
        </authorList>
    </citation>
    <scope>NUCLEOTIDE SEQUENCE</scope>
    <source>
        <strain evidence="10">Ca142</strain>
    </source>
</reference>
<evidence type="ECO:0000259" key="9">
    <source>
        <dbReference type="PROSITE" id="PS50157"/>
    </source>
</evidence>
<dbReference type="GO" id="GO:0008270">
    <property type="term" value="F:zinc ion binding"/>
    <property type="evidence" value="ECO:0007669"/>
    <property type="project" value="UniProtKB-KW"/>
</dbReference>
<feature type="compositionally biased region" description="Basic and acidic residues" evidence="8">
    <location>
        <begin position="179"/>
        <end position="190"/>
    </location>
</feature>
<proteinExistence type="predicted"/>
<dbReference type="FunFam" id="3.30.160.60:FF:002343">
    <property type="entry name" value="Zinc finger protein 33A"/>
    <property type="match status" value="1"/>
</dbReference>
<keyword evidence="5" id="KW-0862">Zinc</keyword>
<evidence type="ECO:0000256" key="1">
    <source>
        <dbReference type="ARBA" id="ARBA00004123"/>
    </source>
</evidence>
<dbReference type="Pfam" id="PF00096">
    <property type="entry name" value="zf-C2H2"/>
    <property type="match status" value="3"/>
</dbReference>
<comment type="caution">
    <text evidence="10">The sequence shown here is derived from an EMBL/GenBank/DDBJ whole genome shotgun (WGS) entry which is preliminary data.</text>
</comment>
<organism evidence="10 11">
    <name type="scientific">Colletotrichum abscissum</name>
    <dbReference type="NCBI Taxonomy" id="1671311"/>
    <lineage>
        <taxon>Eukaryota</taxon>
        <taxon>Fungi</taxon>
        <taxon>Dikarya</taxon>
        <taxon>Ascomycota</taxon>
        <taxon>Pezizomycotina</taxon>
        <taxon>Sordariomycetes</taxon>
        <taxon>Hypocreomycetidae</taxon>
        <taxon>Glomerellales</taxon>
        <taxon>Glomerellaceae</taxon>
        <taxon>Colletotrichum</taxon>
        <taxon>Colletotrichum acutatum species complex</taxon>
    </lineage>
</organism>
<evidence type="ECO:0000256" key="6">
    <source>
        <dbReference type="ARBA" id="ARBA00023242"/>
    </source>
</evidence>
<dbReference type="OrthoDB" id="427030at2759"/>
<comment type="subcellular location">
    <subcellularLocation>
        <location evidence="1">Nucleus</location>
    </subcellularLocation>
</comment>
<feature type="region of interest" description="Disordered" evidence="8">
    <location>
        <begin position="471"/>
        <end position="491"/>
    </location>
</feature>
<dbReference type="InterPro" id="IPR036236">
    <property type="entry name" value="Znf_C2H2_sf"/>
</dbReference>
<keyword evidence="6" id="KW-0539">Nucleus</keyword>
<evidence type="ECO:0000256" key="4">
    <source>
        <dbReference type="ARBA" id="ARBA00022771"/>
    </source>
</evidence>
<dbReference type="Gene3D" id="3.30.160.60">
    <property type="entry name" value="Classic Zinc Finger"/>
    <property type="match status" value="3"/>
</dbReference>
<feature type="region of interest" description="Disordered" evidence="8">
    <location>
        <begin position="179"/>
        <end position="228"/>
    </location>
</feature>
<keyword evidence="2" id="KW-0479">Metal-binding</keyword>
<sequence length="491" mass="55378">MSNLGFQTQKQCSVLTGSLLYGELPFGSSWRSLLCSLDIFHKTQQPRAISHSTSTSSRSAMAFTQQTVWFELWGYHQPQLAINGYAMMSHPSHVQHQSSPAMSGPMDILPGPVDIFTIYHPYPSGPPSYTRSAPGCDWPTHSNMAHANCNMPFQNSAYWEWPVVPMGILEHEKHRSTNHCDGEFGRDGRQHSPSISAKPGKGDFKTPDPLNTDFTFKKPTGADDVNFSTPIDTLMKAIQRRPEVVDAHKAKESICDVDGKAIHRSTYRNTHKRVHTGQKRCSWPGCGLGFSQSSNLKIHMRRHTGDKPFRCEQCQKSFVQRGNLKAHMTKHTGKKPFVCKLDQCDKKFTLRGNLKNHQNKYHEKTVRELTDWVISIPDMNGLTNAQRKTIIYFKDLHKNSNKGIKGRGKGRRVAMRIPRARRTSSQQSNEHFTSSVSLAVHSLERASSTEQQQQRHHPQGCLDVRDREMALPSTEGSDGHNVAFASLDGMY</sequence>
<dbReference type="SUPFAM" id="SSF57667">
    <property type="entry name" value="beta-beta-alpha zinc fingers"/>
    <property type="match status" value="2"/>
</dbReference>
<feature type="domain" description="C2H2-type" evidence="9">
    <location>
        <begin position="279"/>
        <end position="308"/>
    </location>
</feature>
<dbReference type="PANTHER" id="PTHR24394">
    <property type="entry name" value="ZINC FINGER PROTEIN"/>
    <property type="match status" value="1"/>
</dbReference>
<evidence type="ECO:0000256" key="8">
    <source>
        <dbReference type="SAM" id="MobiDB-lite"/>
    </source>
</evidence>
<dbReference type="FunFam" id="3.30.160.60:FF:000328">
    <property type="entry name" value="Zinc finger protein 1079"/>
    <property type="match status" value="1"/>
</dbReference>
<evidence type="ECO:0000313" key="10">
    <source>
        <dbReference type="EMBL" id="KAI3534052.1"/>
    </source>
</evidence>
<evidence type="ECO:0000256" key="2">
    <source>
        <dbReference type="ARBA" id="ARBA00022723"/>
    </source>
</evidence>
<dbReference type="PROSITE" id="PS00028">
    <property type="entry name" value="ZINC_FINGER_C2H2_1"/>
    <property type="match status" value="3"/>
</dbReference>
<dbReference type="InterPro" id="IPR013087">
    <property type="entry name" value="Znf_C2H2_type"/>
</dbReference>
<dbReference type="FunFam" id="3.30.160.60:FF:000446">
    <property type="entry name" value="Zinc finger protein"/>
    <property type="match status" value="1"/>
</dbReference>
<dbReference type="AlphaFoldDB" id="A0A9Q0AX14"/>
<keyword evidence="11" id="KW-1185">Reference proteome</keyword>
<dbReference type="EMBL" id="SDAQ01000149">
    <property type="protein sequence ID" value="KAI3534052.1"/>
    <property type="molecule type" value="Genomic_DNA"/>
</dbReference>
<feature type="domain" description="C2H2-type" evidence="9">
    <location>
        <begin position="337"/>
        <end position="362"/>
    </location>
</feature>
<feature type="region of interest" description="Disordered" evidence="8">
    <location>
        <begin position="444"/>
        <end position="463"/>
    </location>
</feature>
<name>A0A9Q0AX14_9PEZI</name>
<dbReference type="GO" id="GO:0000981">
    <property type="term" value="F:DNA-binding transcription factor activity, RNA polymerase II-specific"/>
    <property type="evidence" value="ECO:0007669"/>
    <property type="project" value="TreeGrafter"/>
</dbReference>
<dbReference type="PANTHER" id="PTHR24394:SF29">
    <property type="entry name" value="MYONEURIN"/>
    <property type="match status" value="1"/>
</dbReference>
<dbReference type="PROSITE" id="PS50157">
    <property type="entry name" value="ZINC_FINGER_C2H2_2"/>
    <property type="match status" value="3"/>
</dbReference>
<feature type="domain" description="C2H2-type" evidence="9">
    <location>
        <begin position="309"/>
        <end position="336"/>
    </location>
</feature>
<protein>
    <recommendedName>
        <fullName evidence="9">C2H2-type domain-containing protein</fullName>
    </recommendedName>
</protein>
<dbReference type="GO" id="GO:0005634">
    <property type="term" value="C:nucleus"/>
    <property type="evidence" value="ECO:0007669"/>
    <property type="project" value="UniProtKB-SubCell"/>
</dbReference>
<evidence type="ECO:0000256" key="7">
    <source>
        <dbReference type="PROSITE-ProRule" id="PRU00042"/>
    </source>
</evidence>
<evidence type="ECO:0000313" key="11">
    <source>
        <dbReference type="Proteomes" id="UP001056436"/>
    </source>
</evidence>
<gene>
    <name evidence="10" type="ORF">CABS02_13373</name>
</gene>
<dbReference type="SMART" id="SM00355">
    <property type="entry name" value="ZnF_C2H2"/>
    <property type="match status" value="3"/>
</dbReference>
<evidence type="ECO:0000256" key="5">
    <source>
        <dbReference type="ARBA" id="ARBA00022833"/>
    </source>
</evidence>
<keyword evidence="4 7" id="KW-0863">Zinc-finger</keyword>
<keyword evidence="3" id="KW-0677">Repeat</keyword>
<dbReference type="Proteomes" id="UP001056436">
    <property type="component" value="Unassembled WGS sequence"/>
</dbReference>